<keyword evidence="6 8" id="KW-1133">Transmembrane helix</keyword>
<evidence type="ECO:0000256" key="5">
    <source>
        <dbReference type="ARBA" id="ARBA00022692"/>
    </source>
</evidence>
<comment type="similarity">
    <text evidence="2">Belongs to the major facilitator superfamily. TCR/Tet family.</text>
</comment>
<reference evidence="11" key="1">
    <citation type="submission" date="2017-01" db="EMBL/GenBank/DDBJ databases">
        <authorList>
            <person name="Varghese N."/>
            <person name="Submissions S."/>
        </authorList>
    </citation>
    <scope>NUCLEOTIDE SEQUENCE [LARGE SCALE GENOMIC DNA]</scope>
    <source>
        <strain evidence="11">ATCC 12950</strain>
    </source>
</reference>
<gene>
    <name evidence="10" type="ORF">SAMN05421833_112172</name>
</gene>
<proteinExistence type="inferred from homology"/>
<accession>A0A1N7CS36</accession>
<evidence type="ECO:0000256" key="4">
    <source>
        <dbReference type="ARBA" id="ARBA00022475"/>
    </source>
</evidence>
<name>A0A1N7CS36_9ACTN</name>
<evidence type="ECO:0000313" key="10">
    <source>
        <dbReference type="EMBL" id="SIR66284.1"/>
    </source>
</evidence>
<organism evidence="10 11">
    <name type="scientific">Microbispora rosea</name>
    <dbReference type="NCBI Taxonomy" id="58117"/>
    <lineage>
        <taxon>Bacteria</taxon>
        <taxon>Bacillati</taxon>
        <taxon>Actinomycetota</taxon>
        <taxon>Actinomycetes</taxon>
        <taxon>Streptosporangiales</taxon>
        <taxon>Streptosporangiaceae</taxon>
        <taxon>Microbispora</taxon>
    </lineage>
</organism>
<feature type="transmembrane region" description="Helical" evidence="8">
    <location>
        <begin position="21"/>
        <end position="42"/>
    </location>
</feature>
<dbReference type="Gene3D" id="1.20.1720.10">
    <property type="entry name" value="Multidrug resistance protein D"/>
    <property type="match status" value="1"/>
</dbReference>
<dbReference type="PROSITE" id="PS50850">
    <property type="entry name" value="MFS"/>
    <property type="match status" value="1"/>
</dbReference>
<feature type="transmembrane region" description="Helical" evidence="8">
    <location>
        <begin position="181"/>
        <end position="200"/>
    </location>
</feature>
<feature type="transmembrane region" description="Helical" evidence="8">
    <location>
        <begin position="417"/>
        <end position="440"/>
    </location>
</feature>
<dbReference type="GO" id="GO:0005886">
    <property type="term" value="C:plasma membrane"/>
    <property type="evidence" value="ECO:0007669"/>
    <property type="project" value="UniProtKB-SubCell"/>
</dbReference>
<feature type="domain" description="Major facilitator superfamily (MFS) profile" evidence="9">
    <location>
        <begin position="24"/>
        <end position="487"/>
    </location>
</feature>
<feature type="transmembrane region" description="Helical" evidence="8">
    <location>
        <begin position="344"/>
        <end position="362"/>
    </location>
</feature>
<evidence type="ECO:0000256" key="3">
    <source>
        <dbReference type="ARBA" id="ARBA00022448"/>
    </source>
</evidence>
<evidence type="ECO:0000256" key="1">
    <source>
        <dbReference type="ARBA" id="ARBA00004651"/>
    </source>
</evidence>
<feature type="transmembrane region" description="Helical" evidence="8">
    <location>
        <begin position="120"/>
        <end position="140"/>
    </location>
</feature>
<evidence type="ECO:0000313" key="11">
    <source>
        <dbReference type="Proteomes" id="UP000186096"/>
    </source>
</evidence>
<feature type="transmembrane region" description="Helical" evidence="8">
    <location>
        <begin position="281"/>
        <end position="304"/>
    </location>
</feature>
<keyword evidence="5 8" id="KW-0812">Transmembrane</keyword>
<dbReference type="GO" id="GO:0022857">
    <property type="term" value="F:transmembrane transporter activity"/>
    <property type="evidence" value="ECO:0007669"/>
    <property type="project" value="InterPro"/>
</dbReference>
<keyword evidence="7 8" id="KW-0472">Membrane</keyword>
<dbReference type="CDD" id="cd17321">
    <property type="entry name" value="MFS_MMR_MDR_like"/>
    <property type="match status" value="1"/>
</dbReference>
<dbReference type="PROSITE" id="PS00216">
    <property type="entry name" value="SUGAR_TRANSPORT_1"/>
    <property type="match status" value="1"/>
</dbReference>
<dbReference type="InterPro" id="IPR005829">
    <property type="entry name" value="Sugar_transporter_CS"/>
</dbReference>
<evidence type="ECO:0000256" key="6">
    <source>
        <dbReference type="ARBA" id="ARBA00022989"/>
    </source>
</evidence>
<dbReference type="RefSeq" id="WP_076436246.1">
    <property type="nucleotide sequence ID" value="NZ_FTNI01000012.1"/>
</dbReference>
<dbReference type="InterPro" id="IPR036259">
    <property type="entry name" value="MFS_trans_sf"/>
</dbReference>
<dbReference type="AlphaFoldDB" id="A0A1N7CS36"/>
<keyword evidence="3" id="KW-0813">Transport</keyword>
<dbReference type="InterPro" id="IPR020846">
    <property type="entry name" value="MFS_dom"/>
</dbReference>
<feature type="transmembrane region" description="Helical" evidence="8">
    <location>
        <begin position="374"/>
        <end position="396"/>
    </location>
</feature>
<keyword evidence="4" id="KW-1003">Cell membrane</keyword>
<dbReference type="InterPro" id="IPR001958">
    <property type="entry name" value="Tet-R_TetA/multi-R_MdtG-like"/>
</dbReference>
<protein>
    <submittedName>
        <fullName evidence="10">Drug resistance transporter, EmrB/QacA subfamily</fullName>
    </submittedName>
</protein>
<feature type="transmembrane region" description="Helical" evidence="8">
    <location>
        <begin position="236"/>
        <end position="260"/>
    </location>
</feature>
<evidence type="ECO:0000256" key="8">
    <source>
        <dbReference type="SAM" id="Phobius"/>
    </source>
</evidence>
<dbReference type="PANTHER" id="PTHR42718:SF46">
    <property type="entry name" value="BLR6921 PROTEIN"/>
    <property type="match status" value="1"/>
</dbReference>
<feature type="transmembrane region" description="Helical" evidence="8">
    <location>
        <begin position="90"/>
        <end position="108"/>
    </location>
</feature>
<dbReference type="Gene3D" id="1.20.1250.20">
    <property type="entry name" value="MFS general substrate transporter like domains"/>
    <property type="match status" value="1"/>
</dbReference>
<evidence type="ECO:0000256" key="7">
    <source>
        <dbReference type="ARBA" id="ARBA00023136"/>
    </source>
</evidence>
<keyword evidence="11" id="KW-1185">Reference proteome</keyword>
<dbReference type="PRINTS" id="PR01035">
    <property type="entry name" value="TCRTETA"/>
</dbReference>
<feature type="transmembrane region" description="Helical" evidence="8">
    <location>
        <begin position="316"/>
        <end position="337"/>
    </location>
</feature>
<dbReference type="SUPFAM" id="SSF103473">
    <property type="entry name" value="MFS general substrate transporter"/>
    <property type="match status" value="1"/>
</dbReference>
<dbReference type="PANTHER" id="PTHR42718">
    <property type="entry name" value="MAJOR FACILITATOR SUPERFAMILY MULTIDRUG TRANSPORTER MFSC"/>
    <property type="match status" value="1"/>
</dbReference>
<dbReference type="EMBL" id="FTNI01000012">
    <property type="protein sequence ID" value="SIR66284.1"/>
    <property type="molecule type" value="Genomic_DNA"/>
</dbReference>
<feature type="transmembrane region" description="Helical" evidence="8">
    <location>
        <begin position="212"/>
        <end position="230"/>
    </location>
</feature>
<dbReference type="OrthoDB" id="4080117at2"/>
<dbReference type="InterPro" id="IPR011701">
    <property type="entry name" value="MFS"/>
</dbReference>
<dbReference type="Pfam" id="PF07690">
    <property type="entry name" value="MFS_1"/>
    <property type="match status" value="1"/>
</dbReference>
<feature type="transmembrane region" description="Helical" evidence="8">
    <location>
        <begin position="62"/>
        <end position="78"/>
    </location>
</feature>
<dbReference type="Proteomes" id="UP000186096">
    <property type="component" value="Unassembled WGS sequence"/>
</dbReference>
<evidence type="ECO:0000259" key="9">
    <source>
        <dbReference type="PROSITE" id="PS50850"/>
    </source>
</evidence>
<feature type="transmembrane region" description="Helical" evidence="8">
    <location>
        <begin position="460"/>
        <end position="483"/>
    </location>
</feature>
<evidence type="ECO:0000256" key="2">
    <source>
        <dbReference type="ARBA" id="ARBA00007520"/>
    </source>
</evidence>
<feature type="transmembrane region" description="Helical" evidence="8">
    <location>
        <begin position="152"/>
        <end position="175"/>
    </location>
</feature>
<dbReference type="STRING" id="58117.SAMN05421833_112172"/>
<sequence>MTTDSSSTRQQPGTRDSDPRRWAALTVISLATLMVVLDASVVNIALPHAQRELGIADADRQWMVTAYTLAFGGLLLLGGRIADFAGRKRVFLIGLVGFAAVSVLGGLAPNGLTLFAARALQGVFAALLAPAALSLISVTFTDPRERAKAFGVYGALQGGGGAAGLILGGVLTQYADWRWCLFINTPIALVAALAAVPAIRASRAEGRRRYDIPGAVLVTGGLVALVYGFTEAAEGAGRHIGAVLALPAAGVVLLAAFVAVERRAAHPLLPLRVVRHRDRAGSLLASLLTGAGMFGMLLFLTYYLQVDLGYTPLQAGLAFLPFSGGIVAASVLGAGLVTRLGPRALMVGGIAVAAAGMLWLATLNSSSTYLTGVLGPQILTALGLGLFFLALPTIVLSSVEARDAGVASATINTTQQIGGALGPALLNTLYVAALNGYLAGRRSASGQWIQAVPMDGYLHGYRTAFLAAGGLFVLALVLVAVMVTRSVPSTGTSATR</sequence>
<comment type="subcellular location">
    <subcellularLocation>
        <location evidence="1">Cell membrane</location>
        <topology evidence="1">Multi-pass membrane protein</topology>
    </subcellularLocation>
</comment>